<name>A0A0C2SQF6_AMAMK</name>
<keyword evidence="2" id="KW-1185">Reference proteome</keyword>
<evidence type="ECO:0000313" key="2">
    <source>
        <dbReference type="Proteomes" id="UP000054549"/>
    </source>
</evidence>
<dbReference type="Proteomes" id="UP000054549">
    <property type="component" value="Unassembled WGS sequence"/>
</dbReference>
<dbReference type="AlphaFoldDB" id="A0A0C2SQF6"/>
<reference evidence="1 2" key="1">
    <citation type="submission" date="2014-04" db="EMBL/GenBank/DDBJ databases">
        <title>Evolutionary Origins and Diversification of the Mycorrhizal Mutualists.</title>
        <authorList>
            <consortium name="DOE Joint Genome Institute"/>
            <consortium name="Mycorrhizal Genomics Consortium"/>
            <person name="Kohler A."/>
            <person name="Kuo A."/>
            <person name="Nagy L.G."/>
            <person name="Floudas D."/>
            <person name="Copeland A."/>
            <person name="Barry K.W."/>
            <person name="Cichocki N."/>
            <person name="Veneault-Fourrey C."/>
            <person name="LaButti K."/>
            <person name="Lindquist E.A."/>
            <person name="Lipzen A."/>
            <person name="Lundell T."/>
            <person name="Morin E."/>
            <person name="Murat C."/>
            <person name="Riley R."/>
            <person name="Ohm R."/>
            <person name="Sun H."/>
            <person name="Tunlid A."/>
            <person name="Henrissat B."/>
            <person name="Grigoriev I.V."/>
            <person name="Hibbett D.S."/>
            <person name="Martin F."/>
        </authorList>
    </citation>
    <scope>NUCLEOTIDE SEQUENCE [LARGE SCALE GENOMIC DNA]</scope>
    <source>
        <strain evidence="1 2">Koide BX008</strain>
    </source>
</reference>
<sequence length="82" mass="9080">MATVFHVLQKLAGYNLSGGCTTYENQRNTRSSLSRGRFVSRGAGHRDSEVSDWLRNDDTSVLPLSYRLLGATLGGDRDKSFL</sequence>
<accession>A0A0C2SQF6</accession>
<proteinExistence type="predicted"/>
<organism evidence="1 2">
    <name type="scientific">Amanita muscaria (strain Koide BX008)</name>
    <dbReference type="NCBI Taxonomy" id="946122"/>
    <lineage>
        <taxon>Eukaryota</taxon>
        <taxon>Fungi</taxon>
        <taxon>Dikarya</taxon>
        <taxon>Basidiomycota</taxon>
        <taxon>Agaricomycotina</taxon>
        <taxon>Agaricomycetes</taxon>
        <taxon>Agaricomycetidae</taxon>
        <taxon>Agaricales</taxon>
        <taxon>Pluteineae</taxon>
        <taxon>Amanitaceae</taxon>
        <taxon>Amanita</taxon>
    </lineage>
</organism>
<dbReference type="EMBL" id="KN818435">
    <property type="protein sequence ID" value="KIL56259.1"/>
    <property type="molecule type" value="Genomic_DNA"/>
</dbReference>
<evidence type="ECO:0000313" key="1">
    <source>
        <dbReference type="EMBL" id="KIL56259.1"/>
    </source>
</evidence>
<dbReference type="HOGENOM" id="CLU_2557802_0_0_1"/>
<dbReference type="InParanoid" id="A0A0C2SQF6"/>
<protein>
    <submittedName>
        <fullName evidence="1">Uncharacterized protein</fullName>
    </submittedName>
</protein>
<gene>
    <name evidence="1" type="ORF">M378DRAFT_172843</name>
</gene>